<comment type="caution">
    <text evidence="1">The sequence shown here is derived from an EMBL/GenBank/DDBJ whole genome shotgun (WGS) entry which is preliminary data.</text>
</comment>
<dbReference type="Proteomes" id="UP001151760">
    <property type="component" value="Unassembled WGS sequence"/>
</dbReference>
<accession>A0ABQ4YAS6</accession>
<keyword evidence="2" id="KW-1185">Reference proteome</keyword>
<sequence length="145" mass="16826">MTKSEEYVTKAREDYYSSINKIMINGKVVYELKGKFLDDLQNNAFSGTNEEVMIEHIENFLMIVDPLDLPNPFHFKDGKTKWPTCSSNDDGFCNGENLPGIVRIGYITYFKDYKWYDDLIDGNLKEEALKQKAIYEGSWGIQLKE</sequence>
<reference evidence="1" key="1">
    <citation type="journal article" date="2022" name="Int. J. Mol. Sci.">
        <title>Draft Genome of Tanacetum Coccineum: Genomic Comparison of Closely Related Tanacetum-Family Plants.</title>
        <authorList>
            <person name="Yamashiro T."/>
            <person name="Shiraishi A."/>
            <person name="Nakayama K."/>
            <person name="Satake H."/>
        </authorList>
    </citation>
    <scope>NUCLEOTIDE SEQUENCE</scope>
</reference>
<evidence type="ECO:0000313" key="2">
    <source>
        <dbReference type="Proteomes" id="UP001151760"/>
    </source>
</evidence>
<dbReference type="EMBL" id="BQNB010010255">
    <property type="protein sequence ID" value="GJS74784.1"/>
    <property type="molecule type" value="Genomic_DNA"/>
</dbReference>
<gene>
    <name evidence="1" type="ORF">Tco_0707625</name>
</gene>
<proteinExistence type="predicted"/>
<protein>
    <submittedName>
        <fullName evidence="1">Uncharacterized protein</fullName>
    </submittedName>
</protein>
<organism evidence="1 2">
    <name type="scientific">Tanacetum coccineum</name>
    <dbReference type="NCBI Taxonomy" id="301880"/>
    <lineage>
        <taxon>Eukaryota</taxon>
        <taxon>Viridiplantae</taxon>
        <taxon>Streptophyta</taxon>
        <taxon>Embryophyta</taxon>
        <taxon>Tracheophyta</taxon>
        <taxon>Spermatophyta</taxon>
        <taxon>Magnoliopsida</taxon>
        <taxon>eudicotyledons</taxon>
        <taxon>Gunneridae</taxon>
        <taxon>Pentapetalae</taxon>
        <taxon>asterids</taxon>
        <taxon>campanulids</taxon>
        <taxon>Asterales</taxon>
        <taxon>Asteraceae</taxon>
        <taxon>Asteroideae</taxon>
        <taxon>Anthemideae</taxon>
        <taxon>Anthemidinae</taxon>
        <taxon>Tanacetum</taxon>
    </lineage>
</organism>
<evidence type="ECO:0000313" key="1">
    <source>
        <dbReference type="EMBL" id="GJS74784.1"/>
    </source>
</evidence>
<name>A0ABQ4YAS6_9ASTR</name>
<reference evidence="1" key="2">
    <citation type="submission" date="2022-01" db="EMBL/GenBank/DDBJ databases">
        <authorList>
            <person name="Yamashiro T."/>
            <person name="Shiraishi A."/>
            <person name="Satake H."/>
            <person name="Nakayama K."/>
        </authorList>
    </citation>
    <scope>NUCLEOTIDE SEQUENCE</scope>
</reference>